<evidence type="ECO:0000313" key="8">
    <source>
        <dbReference type="EMBL" id="KAJ6833896.1"/>
    </source>
</evidence>
<keyword evidence="4" id="KW-0539">Nucleus</keyword>
<evidence type="ECO:0000259" key="6">
    <source>
        <dbReference type="PROSITE" id="PS51059"/>
    </source>
</evidence>
<sequence>MCTSRRGTRMAGRLNNVKEEQSDVESSCSDSVSVIDGPVSEKSHESSFCGRISAINKEGEEFHRLKHRFHLSIGSLSQHCSVVDGYRNFRHCPMGKARLMAFRMFMKAMTEKRGGNQNMAYAWFGTSKDEAFRIMRDGFRVCGTPNNGGPFGLHLCSDSASADSVLLAPVDEDGLRHVVVCRVILGCLEELLPGSGQSSPSSEEHDSGVDNMQSPSRYIIWYPDVKTRVLPLYTLSVKLDSSSEGWRREPVHKPSSPWMPFSALIHALSKSVPPSTMFLIRKFHTEFMERKITRQQLIFQFRQLVGDRLLVSAVKNFRDKKLKRTISSSSGVSARY</sequence>
<comment type="subcellular location">
    <subcellularLocation>
        <location evidence="1">Nucleus</location>
    </subcellularLocation>
</comment>
<dbReference type="AlphaFoldDB" id="A0AAX6GYV2"/>
<dbReference type="Pfam" id="PF12174">
    <property type="entry name" value="RST"/>
    <property type="match status" value="1"/>
</dbReference>
<evidence type="ECO:0000256" key="2">
    <source>
        <dbReference type="ARBA" id="ARBA00022473"/>
    </source>
</evidence>
<keyword evidence="2" id="KW-0217">Developmental protein</keyword>
<keyword evidence="3" id="KW-0346">Stress response</keyword>
<feature type="region of interest" description="Disordered" evidence="5">
    <location>
        <begin position="1"/>
        <end position="22"/>
    </location>
</feature>
<gene>
    <name evidence="8" type="ORF">M6B38_336740</name>
</gene>
<reference evidence="8" key="2">
    <citation type="submission" date="2023-04" db="EMBL/GenBank/DDBJ databases">
        <authorList>
            <person name="Bruccoleri R.E."/>
            <person name="Oakeley E.J."/>
            <person name="Faust A.-M."/>
            <person name="Dessus-Babus S."/>
            <person name="Altorfer M."/>
            <person name="Burckhardt D."/>
            <person name="Oertli M."/>
            <person name="Naumann U."/>
            <person name="Petersen F."/>
            <person name="Wong J."/>
        </authorList>
    </citation>
    <scope>NUCLEOTIDE SEQUENCE</scope>
    <source>
        <strain evidence="8">GSM-AAB239-AS_SAM_17_03QT</strain>
        <tissue evidence="8">Leaf</tissue>
    </source>
</reference>
<evidence type="ECO:0000256" key="3">
    <source>
        <dbReference type="ARBA" id="ARBA00023016"/>
    </source>
</evidence>
<evidence type="ECO:0000256" key="1">
    <source>
        <dbReference type="ARBA" id="ARBA00004123"/>
    </source>
</evidence>
<feature type="domain" description="PARP catalytic" evidence="6">
    <location>
        <begin position="37"/>
        <end position="259"/>
    </location>
</feature>
<dbReference type="GO" id="GO:0005634">
    <property type="term" value="C:nucleus"/>
    <property type="evidence" value="ECO:0007669"/>
    <property type="project" value="UniProtKB-SubCell"/>
</dbReference>
<dbReference type="PROSITE" id="PS51879">
    <property type="entry name" value="RST"/>
    <property type="match status" value="1"/>
</dbReference>
<proteinExistence type="predicted"/>
<organism evidence="8 9">
    <name type="scientific">Iris pallida</name>
    <name type="common">Sweet iris</name>
    <dbReference type="NCBI Taxonomy" id="29817"/>
    <lineage>
        <taxon>Eukaryota</taxon>
        <taxon>Viridiplantae</taxon>
        <taxon>Streptophyta</taxon>
        <taxon>Embryophyta</taxon>
        <taxon>Tracheophyta</taxon>
        <taxon>Spermatophyta</taxon>
        <taxon>Magnoliopsida</taxon>
        <taxon>Liliopsida</taxon>
        <taxon>Asparagales</taxon>
        <taxon>Iridaceae</taxon>
        <taxon>Iridoideae</taxon>
        <taxon>Irideae</taxon>
        <taxon>Iris</taxon>
    </lineage>
</organism>
<dbReference type="PANTHER" id="PTHR32263">
    <property type="entry name" value="INACTIVE POLY [ADP-RIBOSE] POLYMERASE SRO4-RELATED"/>
    <property type="match status" value="1"/>
</dbReference>
<evidence type="ECO:0000256" key="4">
    <source>
        <dbReference type="ARBA" id="ARBA00023242"/>
    </source>
</evidence>
<evidence type="ECO:0000313" key="9">
    <source>
        <dbReference type="Proteomes" id="UP001140949"/>
    </source>
</evidence>
<dbReference type="InterPro" id="IPR044964">
    <property type="entry name" value="RCD1/SRO1-5"/>
</dbReference>
<comment type="caution">
    <text evidence="8">The sequence shown here is derived from an EMBL/GenBank/DDBJ whole genome shotgun (WGS) entry which is preliminary data.</text>
</comment>
<dbReference type="Proteomes" id="UP001140949">
    <property type="component" value="Unassembled WGS sequence"/>
</dbReference>
<dbReference type="PROSITE" id="PS51059">
    <property type="entry name" value="PARP_CATALYTIC"/>
    <property type="match status" value="1"/>
</dbReference>
<dbReference type="InterPro" id="IPR012317">
    <property type="entry name" value="Poly(ADP-ribose)pol_cat_dom"/>
</dbReference>
<evidence type="ECO:0000259" key="7">
    <source>
        <dbReference type="PROSITE" id="PS51879"/>
    </source>
</evidence>
<dbReference type="Gene3D" id="3.90.228.10">
    <property type="match status" value="1"/>
</dbReference>
<protein>
    <submittedName>
        <fullName evidence="8">Inactive poly [ADP-ribose] polymerase SRO3</fullName>
    </submittedName>
</protein>
<dbReference type="SUPFAM" id="SSF56399">
    <property type="entry name" value="ADP-ribosylation"/>
    <property type="match status" value="1"/>
</dbReference>
<dbReference type="EMBL" id="JANAVB010014796">
    <property type="protein sequence ID" value="KAJ6833896.1"/>
    <property type="molecule type" value="Genomic_DNA"/>
</dbReference>
<dbReference type="PANTHER" id="PTHR32263:SF12">
    <property type="entry name" value="INACTIVE POLY [ADP-RIBOSE] POLYMERASE SRO4-RELATED"/>
    <property type="match status" value="1"/>
</dbReference>
<dbReference type="InterPro" id="IPR022003">
    <property type="entry name" value="RST"/>
</dbReference>
<feature type="domain" description="RST" evidence="7">
    <location>
        <begin position="252"/>
        <end position="323"/>
    </location>
</feature>
<reference evidence="8" key="1">
    <citation type="journal article" date="2023" name="GigaByte">
        <title>Genome assembly of the bearded iris, Iris pallida Lam.</title>
        <authorList>
            <person name="Bruccoleri R.E."/>
            <person name="Oakeley E.J."/>
            <person name="Faust A.M.E."/>
            <person name="Altorfer M."/>
            <person name="Dessus-Babus S."/>
            <person name="Burckhardt D."/>
            <person name="Oertli M."/>
            <person name="Naumann U."/>
            <person name="Petersen F."/>
            <person name="Wong J."/>
        </authorList>
    </citation>
    <scope>NUCLEOTIDE SEQUENCE</scope>
    <source>
        <strain evidence="8">GSM-AAB239-AS_SAM_17_03QT</strain>
    </source>
</reference>
<dbReference type="GO" id="GO:0003950">
    <property type="term" value="F:NAD+ poly-ADP-ribosyltransferase activity"/>
    <property type="evidence" value="ECO:0007669"/>
    <property type="project" value="InterPro"/>
</dbReference>
<name>A0AAX6GYV2_IRIPA</name>
<keyword evidence="9" id="KW-1185">Reference proteome</keyword>
<accession>A0AAX6GYV2</accession>
<evidence type="ECO:0000256" key="5">
    <source>
        <dbReference type="SAM" id="MobiDB-lite"/>
    </source>
</evidence>